<organism evidence="1 2">
    <name type="scientific">Egibacter rhizosphaerae</name>
    <dbReference type="NCBI Taxonomy" id="1670831"/>
    <lineage>
        <taxon>Bacteria</taxon>
        <taxon>Bacillati</taxon>
        <taxon>Actinomycetota</taxon>
        <taxon>Nitriliruptoria</taxon>
        <taxon>Egibacterales</taxon>
        <taxon>Egibacteraceae</taxon>
        <taxon>Egibacter</taxon>
    </lineage>
</organism>
<dbReference type="KEGG" id="erz:ER308_11285"/>
<name>A0A411YFV0_9ACTN</name>
<dbReference type="AlphaFoldDB" id="A0A411YFV0"/>
<reference evidence="1 2" key="1">
    <citation type="submission" date="2019-01" db="EMBL/GenBank/DDBJ databases">
        <title>Egibacter rhizosphaerae EGI 80759T.</title>
        <authorList>
            <person name="Chen D.-D."/>
            <person name="Tian Y."/>
            <person name="Jiao J.-Y."/>
            <person name="Zhang X.-T."/>
            <person name="Zhang Y.-G."/>
            <person name="Zhang Y."/>
            <person name="Xiao M."/>
            <person name="Shu W.-S."/>
            <person name="Li W.-J."/>
        </authorList>
    </citation>
    <scope>NUCLEOTIDE SEQUENCE [LARGE SCALE GENOMIC DNA]</scope>
    <source>
        <strain evidence="1 2">EGI 80759</strain>
    </source>
</reference>
<proteinExistence type="predicted"/>
<evidence type="ECO:0000313" key="1">
    <source>
        <dbReference type="EMBL" id="QBI20088.1"/>
    </source>
</evidence>
<dbReference type="RefSeq" id="WP_131155085.1">
    <property type="nucleotide sequence ID" value="NZ_CP036402.1"/>
</dbReference>
<sequence>MSTPPEPTLGQRAHEAGVATDARLVQLRLIMRVVSCDERVRLVGDGHGVELTTDGASRVRVHNELVVLTADDLVDASPEQLRARLRRVQALDQRVPVEVLETRGGGSAGVRRITVAEDCDVL</sequence>
<evidence type="ECO:0000313" key="2">
    <source>
        <dbReference type="Proteomes" id="UP000291469"/>
    </source>
</evidence>
<dbReference type="EMBL" id="CP036402">
    <property type="protein sequence ID" value="QBI20088.1"/>
    <property type="molecule type" value="Genomic_DNA"/>
</dbReference>
<protein>
    <submittedName>
        <fullName evidence="1">Uncharacterized protein</fullName>
    </submittedName>
</protein>
<keyword evidence="2" id="KW-1185">Reference proteome</keyword>
<gene>
    <name evidence="1" type="ORF">ER308_11285</name>
</gene>
<accession>A0A411YFV0</accession>
<dbReference type="Proteomes" id="UP000291469">
    <property type="component" value="Chromosome"/>
</dbReference>